<dbReference type="OrthoDB" id="538223at2759"/>
<dbReference type="InterPro" id="IPR001680">
    <property type="entry name" value="WD40_rpt"/>
</dbReference>
<dbReference type="InterPro" id="IPR019775">
    <property type="entry name" value="WD40_repeat_CS"/>
</dbReference>
<organism evidence="4 5">
    <name type="scientific">Lepidopterella palustris CBS 459.81</name>
    <dbReference type="NCBI Taxonomy" id="1314670"/>
    <lineage>
        <taxon>Eukaryota</taxon>
        <taxon>Fungi</taxon>
        <taxon>Dikarya</taxon>
        <taxon>Ascomycota</taxon>
        <taxon>Pezizomycotina</taxon>
        <taxon>Dothideomycetes</taxon>
        <taxon>Pleosporomycetidae</taxon>
        <taxon>Mytilinidiales</taxon>
        <taxon>Argynnaceae</taxon>
        <taxon>Lepidopterella</taxon>
    </lineage>
</organism>
<evidence type="ECO:0000256" key="1">
    <source>
        <dbReference type="ARBA" id="ARBA00022574"/>
    </source>
</evidence>
<dbReference type="PANTHER" id="PTHR19879">
    <property type="entry name" value="TRANSCRIPTION INITIATION FACTOR TFIID"/>
    <property type="match status" value="1"/>
</dbReference>
<keyword evidence="5" id="KW-1185">Reference proteome</keyword>
<protein>
    <recommendedName>
        <fullName evidence="6">WD40 repeat-like protein</fullName>
    </recommendedName>
</protein>
<dbReference type="PROSITE" id="PS00678">
    <property type="entry name" value="WD_REPEATS_1"/>
    <property type="match status" value="1"/>
</dbReference>
<dbReference type="InterPro" id="IPR015943">
    <property type="entry name" value="WD40/YVTN_repeat-like_dom_sf"/>
</dbReference>
<dbReference type="PANTHER" id="PTHR19879:SF9">
    <property type="entry name" value="TRANSCRIPTION INITIATION FACTOR TFIID SUBUNIT 5"/>
    <property type="match status" value="1"/>
</dbReference>
<evidence type="ECO:0000256" key="3">
    <source>
        <dbReference type="PROSITE-ProRule" id="PRU00221"/>
    </source>
</evidence>
<dbReference type="AlphaFoldDB" id="A0A8E2JCH6"/>
<dbReference type="PROSITE" id="PS50082">
    <property type="entry name" value="WD_REPEATS_2"/>
    <property type="match status" value="1"/>
</dbReference>
<name>A0A8E2JCH6_9PEZI</name>
<evidence type="ECO:0000256" key="2">
    <source>
        <dbReference type="ARBA" id="ARBA00022737"/>
    </source>
</evidence>
<proteinExistence type="predicted"/>
<feature type="non-terminal residue" evidence="4">
    <location>
        <position position="1"/>
    </location>
</feature>
<keyword evidence="2" id="KW-0677">Repeat</keyword>
<dbReference type="Proteomes" id="UP000250266">
    <property type="component" value="Unassembled WGS sequence"/>
</dbReference>
<reference evidence="4 5" key="1">
    <citation type="journal article" date="2016" name="Nat. Commun.">
        <title>Ectomycorrhizal ecology is imprinted in the genome of the dominant symbiotic fungus Cenococcum geophilum.</title>
        <authorList>
            <consortium name="DOE Joint Genome Institute"/>
            <person name="Peter M."/>
            <person name="Kohler A."/>
            <person name="Ohm R.A."/>
            <person name="Kuo A."/>
            <person name="Krutzmann J."/>
            <person name="Morin E."/>
            <person name="Arend M."/>
            <person name="Barry K.W."/>
            <person name="Binder M."/>
            <person name="Choi C."/>
            <person name="Clum A."/>
            <person name="Copeland A."/>
            <person name="Grisel N."/>
            <person name="Haridas S."/>
            <person name="Kipfer T."/>
            <person name="LaButti K."/>
            <person name="Lindquist E."/>
            <person name="Lipzen A."/>
            <person name="Maire R."/>
            <person name="Meier B."/>
            <person name="Mihaltcheva S."/>
            <person name="Molinier V."/>
            <person name="Murat C."/>
            <person name="Poggeler S."/>
            <person name="Quandt C.A."/>
            <person name="Sperisen C."/>
            <person name="Tritt A."/>
            <person name="Tisserant E."/>
            <person name="Crous P.W."/>
            <person name="Henrissat B."/>
            <person name="Nehls U."/>
            <person name="Egli S."/>
            <person name="Spatafora J.W."/>
            <person name="Grigoriev I.V."/>
            <person name="Martin F.M."/>
        </authorList>
    </citation>
    <scope>NUCLEOTIDE SEQUENCE [LARGE SCALE GENOMIC DNA]</scope>
    <source>
        <strain evidence="4 5">CBS 459.81</strain>
    </source>
</reference>
<dbReference type="Pfam" id="PF00400">
    <property type="entry name" value="WD40"/>
    <property type="match status" value="1"/>
</dbReference>
<dbReference type="SUPFAM" id="SSF63829">
    <property type="entry name" value="Calcium-dependent phosphotriesterase"/>
    <property type="match status" value="1"/>
</dbReference>
<evidence type="ECO:0000313" key="4">
    <source>
        <dbReference type="EMBL" id="OCK77388.1"/>
    </source>
</evidence>
<sequence length="125" mass="13897">AVVFSPDGKLVASASGDGTVRLWDAATGAATRTFQNTFTYTLAFSIDGLYLVTDSRLLRIDANPQVVQLNHSTTFFIKDNWITLGKKRLLCLPLEYRPVCSAFQENLVVLGFRSGRVKVIEFTTY</sequence>
<dbReference type="Gene3D" id="2.130.10.10">
    <property type="entry name" value="YVTN repeat-like/Quinoprotein amine dehydrogenase"/>
    <property type="match status" value="1"/>
</dbReference>
<evidence type="ECO:0008006" key="6">
    <source>
        <dbReference type="Google" id="ProtNLM"/>
    </source>
</evidence>
<feature type="repeat" description="WD" evidence="3">
    <location>
        <begin position="1"/>
        <end position="33"/>
    </location>
</feature>
<gene>
    <name evidence="4" type="ORF">K432DRAFT_460915</name>
</gene>
<accession>A0A8E2JCH6</accession>
<keyword evidence="1 3" id="KW-0853">WD repeat</keyword>
<dbReference type="EMBL" id="KV745132">
    <property type="protein sequence ID" value="OCK77388.1"/>
    <property type="molecule type" value="Genomic_DNA"/>
</dbReference>
<evidence type="ECO:0000313" key="5">
    <source>
        <dbReference type="Proteomes" id="UP000250266"/>
    </source>
</evidence>
<dbReference type="PROSITE" id="PS50294">
    <property type="entry name" value="WD_REPEATS_REGION"/>
    <property type="match status" value="1"/>
</dbReference>